<evidence type="ECO:0000256" key="1">
    <source>
        <dbReference type="ARBA" id="ARBA00022679"/>
    </source>
</evidence>
<gene>
    <name evidence="2" type="ORF">MRAB57_1552</name>
</gene>
<dbReference type="Proteomes" id="UP000240988">
    <property type="component" value="Unassembled WGS sequence"/>
</dbReference>
<dbReference type="InterPro" id="IPR050483">
    <property type="entry name" value="CoA-transferase_III_domain"/>
</dbReference>
<dbReference type="GO" id="GO:0008410">
    <property type="term" value="F:CoA-transferase activity"/>
    <property type="evidence" value="ECO:0007669"/>
    <property type="project" value="TreeGrafter"/>
</dbReference>
<dbReference type="Gene3D" id="3.40.50.10540">
    <property type="entry name" value="Crotonobetainyl-coa:carnitine coa-transferase, domain 1"/>
    <property type="match status" value="1"/>
</dbReference>
<evidence type="ECO:0000313" key="2">
    <source>
        <dbReference type="EMBL" id="SPM33748.1"/>
    </source>
</evidence>
<dbReference type="PANTHER" id="PTHR48207">
    <property type="entry name" value="SUCCINATE--HYDROXYMETHYLGLUTARATE COA-TRANSFERASE"/>
    <property type="match status" value="1"/>
</dbReference>
<keyword evidence="1 2" id="KW-0808">Transferase</keyword>
<organism evidence="2 3">
    <name type="scientific">Mycobacterium rhizamassiliense</name>
    <dbReference type="NCBI Taxonomy" id="1841860"/>
    <lineage>
        <taxon>Bacteria</taxon>
        <taxon>Bacillati</taxon>
        <taxon>Actinomycetota</taxon>
        <taxon>Actinomycetes</taxon>
        <taxon>Mycobacteriales</taxon>
        <taxon>Mycobacteriaceae</taxon>
        <taxon>Mycobacterium</taxon>
    </lineage>
</organism>
<proteinExistence type="predicted"/>
<dbReference type="Pfam" id="PF02515">
    <property type="entry name" value="CoA_transf_3"/>
    <property type="match status" value="1"/>
</dbReference>
<dbReference type="STRING" id="1841860.GCA_900157375_01553"/>
<sequence>MSDESSEAATEVDAPLRGKRIIEVGGRMVSYAGRLLADLGADVIVLERPAGEDSRRVPPLATSSSGGRVSLDHEYLQQTKRSVSVDWTSAQALPFLRRVGASADAVLVTTRPGRAVVGLTRGPTLDWAADDAVVCAVTAYGLTGPQRCWRSTPFTAFAGSGLMSVTGPVEGPPVAMPGAHMFDLAGVRAAYLVQAALLTGRDHTGGVAIDLSVHEAASWQKLTIDQFDTSGRIPDRRTNFGPPPGGVWQCRDGRVDIAAHALHHWSIFVDVLGRPDELADPLYEERAMRVQLFDLLTELITPYMAQWGAAEFVDRAQDAGLPCALSFAPGEMADDPHMVDRQFFVTVPSMALGSVRVPGHPFRSQPPLQVPRRPARPADADTQTLCKELGVGEEELSRWRAAGVV</sequence>
<protein>
    <submittedName>
        <fullName evidence="2">Crotonobetainyl-CoA:carnitine CoA-transferase CaiB and related acyl-CoA transferases</fullName>
    </submittedName>
</protein>
<accession>A0A2U3NQE8</accession>
<dbReference type="EMBL" id="FUFA01000002">
    <property type="protein sequence ID" value="SPM33748.1"/>
    <property type="molecule type" value="Genomic_DNA"/>
</dbReference>
<dbReference type="InterPro" id="IPR003673">
    <property type="entry name" value="CoA-Trfase_fam_III"/>
</dbReference>
<dbReference type="InterPro" id="IPR023606">
    <property type="entry name" value="CoA-Trfase_III_dom_1_sf"/>
</dbReference>
<keyword evidence="3" id="KW-1185">Reference proteome</keyword>
<dbReference type="SUPFAM" id="SSF89796">
    <property type="entry name" value="CoA-transferase family III (CaiB/BaiF)"/>
    <property type="match status" value="1"/>
</dbReference>
<dbReference type="PANTHER" id="PTHR48207:SF3">
    <property type="entry name" value="SUCCINATE--HYDROXYMETHYLGLUTARATE COA-TRANSFERASE"/>
    <property type="match status" value="1"/>
</dbReference>
<dbReference type="RefSeq" id="WP_077087062.1">
    <property type="nucleotide sequence ID" value="NZ_LT721901.1"/>
</dbReference>
<name>A0A2U3NQE8_9MYCO</name>
<dbReference type="OrthoDB" id="9797653at2"/>
<dbReference type="InterPro" id="IPR044855">
    <property type="entry name" value="CoA-Trfase_III_dom3_sf"/>
</dbReference>
<dbReference type="AlphaFoldDB" id="A0A2U3NQE8"/>
<dbReference type="Gene3D" id="3.30.1540.10">
    <property type="entry name" value="formyl-coa transferase, domain 3"/>
    <property type="match status" value="1"/>
</dbReference>
<reference evidence="2 3" key="1">
    <citation type="submission" date="2017-01" db="EMBL/GenBank/DDBJ databases">
        <authorList>
            <consortium name="Urmite Genomes"/>
        </authorList>
    </citation>
    <scope>NUCLEOTIDE SEQUENCE [LARGE SCALE GENOMIC DNA]</scope>
    <source>
        <strain evidence="2 3">AB57</strain>
    </source>
</reference>
<evidence type="ECO:0000313" key="3">
    <source>
        <dbReference type="Proteomes" id="UP000240988"/>
    </source>
</evidence>